<reference evidence="1 2" key="1">
    <citation type="submission" date="2018-09" db="EMBL/GenBank/DDBJ databases">
        <title>Whole genome sequencing of Microbacterium oryzae strain MB-10T.</title>
        <authorList>
            <person name="Das S.K."/>
        </authorList>
    </citation>
    <scope>NUCLEOTIDE SEQUENCE [LARGE SCALE GENOMIC DNA]</scope>
    <source>
        <strain evidence="1 2">MB-10</strain>
    </source>
</reference>
<evidence type="ECO:0000313" key="1">
    <source>
        <dbReference type="EMBL" id="QGU26595.1"/>
    </source>
</evidence>
<keyword evidence="2" id="KW-1185">Reference proteome</keyword>
<dbReference type="Pfam" id="PF11662">
    <property type="entry name" value="DUF3263"/>
    <property type="match status" value="1"/>
</dbReference>
<dbReference type="EMBL" id="CP032550">
    <property type="protein sequence ID" value="QGU26595.1"/>
    <property type="molecule type" value="Genomic_DNA"/>
</dbReference>
<evidence type="ECO:0000313" key="2">
    <source>
        <dbReference type="Proteomes" id="UP000422989"/>
    </source>
</evidence>
<sequence>MPKPTPAQLIDFEKTHWVHDGAKEEAIRRVLGLTPARYYVLLARAVADLEGIRHDALWAARIRRRTERERAA</sequence>
<organism evidence="1 2">
    <name type="scientific">Microbacterium oryzae</name>
    <dbReference type="NCBI Taxonomy" id="743009"/>
    <lineage>
        <taxon>Bacteria</taxon>
        <taxon>Bacillati</taxon>
        <taxon>Actinomycetota</taxon>
        <taxon>Actinomycetes</taxon>
        <taxon>Micrococcales</taxon>
        <taxon>Microbacteriaceae</taxon>
        <taxon>Microbacterium</taxon>
    </lineage>
</organism>
<accession>A0A6I6DNZ8</accession>
<protein>
    <submittedName>
        <fullName evidence="1">DUF3263 domain-containing protein</fullName>
    </submittedName>
</protein>
<dbReference type="Proteomes" id="UP000422989">
    <property type="component" value="Chromosome"/>
</dbReference>
<dbReference type="OrthoDB" id="5083706at2"/>
<proteinExistence type="predicted"/>
<dbReference type="RefSeq" id="WP_156240995.1">
    <property type="nucleotide sequence ID" value="NZ_BAAAZL010000002.1"/>
</dbReference>
<dbReference type="InterPro" id="IPR021678">
    <property type="entry name" value="DUF3263"/>
</dbReference>
<name>A0A6I6DNZ8_9MICO</name>
<gene>
    <name evidence="1" type="ORF">D7D94_02040</name>
</gene>
<dbReference type="AlphaFoldDB" id="A0A6I6DNZ8"/>
<dbReference type="KEGG" id="moj:D7D94_02040"/>